<gene>
    <name evidence="2" type="ORF">OHA16_25380</name>
</gene>
<keyword evidence="1" id="KW-1133">Transmembrane helix</keyword>
<evidence type="ECO:0008006" key="4">
    <source>
        <dbReference type="Google" id="ProtNLM"/>
    </source>
</evidence>
<feature type="transmembrane region" description="Helical" evidence="1">
    <location>
        <begin position="7"/>
        <end position="27"/>
    </location>
</feature>
<keyword evidence="1" id="KW-0472">Membrane</keyword>
<dbReference type="Proteomes" id="UP001432222">
    <property type="component" value="Chromosome"/>
</dbReference>
<feature type="transmembrane region" description="Helical" evidence="1">
    <location>
        <begin position="33"/>
        <end position="55"/>
    </location>
</feature>
<keyword evidence="3" id="KW-1185">Reference proteome</keyword>
<evidence type="ECO:0000256" key="1">
    <source>
        <dbReference type="SAM" id="Phobius"/>
    </source>
</evidence>
<proteinExistence type="predicted"/>
<evidence type="ECO:0000313" key="2">
    <source>
        <dbReference type="EMBL" id="WUQ86004.1"/>
    </source>
</evidence>
<accession>A0ABZ1U579</accession>
<protein>
    <recommendedName>
        <fullName evidence="4">Secreted protein</fullName>
    </recommendedName>
</protein>
<reference evidence="2" key="1">
    <citation type="submission" date="2022-10" db="EMBL/GenBank/DDBJ databases">
        <title>The complete genomes of actinobacterial strains from the NBC collection.</title>
        <authorList>
            <person name="Joergensen T.S."/>
            <person name="Alvarez Arevalo M."/>
            <person name="Sterndorff E.B."/>
            <person name="Faurdal D."/>
            <person name="Vuksanovic O."/>
            <person name="Mourched A.-S."/>
            <person name="Charusanti P."/>
            <person name="Shaw S."/>
            <person name="Blin K."/>
            <person name="Weber T."/>
        </authorList>
    </citation>
    <scope>NUCLEOTIDE SEQUENCE</scope>
    <source>
        <strain evidence="2">NBC_00222</strain>
    </source>
</reference>
<sequence length="75" mass="7495">MSHRPTTAQFALGVFTVVAATVALLAATGVSGVLGVAVVVLFALALGTLVTLLAAPAPHAADRRAEHRTPVGGHE</sequence>
<name>A0ABZ1U579_9ACTN</name>
<evidence type="ECO:0000313" key="3">
    <source>
        <dbReference type="Proteomes" id="UP001432222"/>
    </source>
</evidence>
<dbReference type="RefSeq" id="WP_328956667.1">
    <property type="nucleotide sequence ID" value="NZ_CP108110.1"/>
</dbReference>
<keyword evidence="1" id="KW-0812">Transmembrane</keyword>
<organism evidence="2 3">
    <name type="scientific">Kitasatospora purpeofusca</name>
    <dbReference type="NCBI Taxonomy" id="67352"/>
    <lineage>
        <taxon>Bacteria</taxon>
        <taxon>Bacillati</taxon>
        <taxon>Actinomycetota</taxon>
        <taxon>Actinomycetes</taxon>
        <taxon>Kitasatosporales</taxon>
        <taxon>Streptomycetaceae</taxon>
        <taxon>Kitasatospora</taxon>
    </lineage>
</organism>
<dbReference type="EMBL" id="CP108110">
    <property type="protein sequence ID" value="WUQ86004.1"/>
    <property type="molecule type" value="Genomic_DNA"/>
</dbReference>